<dbReference type="PATRIC" id="fig|634498.28.peg.933"/>
<dbReference type="GeneID" id="8770583"/>
<evidence type="ECO:0000313" key="2">
    <source>
        <dbReference type="Proteomes" id="UP000008680"/>
    </source>
</evidence>
<dbReference type="EMBL" id="CP001719">
    <property type="protein sequence ID" value="ADC46782.1"/>
    <property type="molecule type" value="Genomic_DNA"/>
</dbReference>
<keyword evidence="2" id="KW-1185">Reference proteome</keyword>
<proteinExistence type="predicted"/>
<dbReference type="HOGENOM" id="CLU_1922831_0_0_2"/>
<reference evidence="1 2" key="1">
    <citation type="journal article" date="2010" name="PLoS ONE">
        <title>The genome sequence of the rumen methanogen Methanobrevibacter ruminantium reveals new possibilities for controlling ruminant methane emissions.</title>
        <authorList>
            <person name="Leahy S.C."/>
            <person name="Kelly W.J."/>
            <person name="Altermann E."/>
            <person name="Ronimus R.S."/>
            <person name="Yeoman C.J."/>
            <person name="Pacheco D.M."/>
            <person name="Li D."/>
            <person name="Kong Z."/>
            <person name="McTavish S."/>
            <person name="Sang C."/>
            <person name="Lambie S.C."/>
            <person name="Janssen P.H."/>
            <person name="Dey D."/>
            <person name="Attwood G.T."/>
        </authorList>
    </citation>
    <scope>NUCLEOTIDE SEQUENCE [LARGE SCALE GENOMIC DNA]</scope>
    <source>
        <strain evidence="2">ATCC 35063 / DSM 1093 / JCM 13430 / OCM 146 / M1</strain>
    </source>
</reference>
<dbReference type="KEGG" id="mru:mru_0931"/>
<gene>
    <name evidence="1" type="ordered locus">mru_0931</name>
</gene>
<dbReference type="Proteomes" id="UP000008680">
    <property type="component" value="Chromosome"/>
</dbReference>
<protein>
    <submittedName>
        <fullName evidence="1">Uncharacterized protein</fullName>
    </submittedName>
</protein>
<organism evidence="1 2">
    <name type="scientific">Methanobrevibacter ruminantium (strain ATCC 35063 / DSM 1093 / JCM 13430 / OCM 146 / M1)</name>
    <name type="common">Methanobacterium ruminantium</name>
    <dbReference type="NCBI Taxonomy" id="634498"/>
    <lineage>
        <taxon>Archaea</taxon>
        <taxon>Methanobacteriati</taxon>
        <taxon>Methanobacteriota</taxon>
        <taxon>Methanomada group</taxon>
        <taxon>Methanobacteria</taxon>
        <taxon>Methanobacteriales</taxon>
        <taxon>Methanobacteriaceae</taxon>
        <taxon>Methanobrevibacter</taxon>
    </lineage>
</organism>
<dbReference type="STRING" id="634498.mru_0931"/>
<name>D3E2M1_METRM</name>
<dbReference type="AlphaFoldDB" id="D3E2M1"/>
<accession>D3E2M1</accession>
<sequence length="131" mass="15526">MEINDFGHDLDESAQFLVQKLLILHPWDEEWDLSVTANLVPFYKEKIDIQISKQGKCDEEFFDKLIRFSSILDTNQVRLLFMEQLVGMPLILDGKYLNNDERIDLLIESLNGRLKRVDNGLYLFFNHEEEF</sequence>
<dbReference type="RefSeq" id="WP_012955733.1">
    <property type="nucleotide sequence ID" value="NC_013790.1"/>
</dbReference>
<evidence type="ECO:0000313" key="1">
    <source>
        <dbReference type="EMBL" id="ADC46782.1"/>
    </source>
</evidence>